<dbReference type="RefSeq" id="WP_213127030.1">
    <property type="nucleotide sequence ID" value="NZ_JAGYPG010000005.1"/>
</dbReference>
<proteinExistence type="predicted"/>
<organism evidence="1 2">
    <name type="scientific">Lederbergia citri</name>
    <dbReference type="NCBI Taxonomy" id="2833580"/>
    <lineage>
        <taxon>Bacteria</taxon>
        <taxon>Bacillati</taxon>
        <taxon>Bacillota</taxon>
        <taxon>Bacilli</taxon>
        <taxon>Bacillales</taxon>
        <taxon>Bacillaceae</taxon>
        <taxon>Lederbergia</taxon>
    </lineage>
</organism>
<evidence type="ECO:0000313" key="2">
    <source>
        <dbReference type="Proteomes" id="UP000681414"/>
    </source>
</evidence>
<comment type="caution">
    <text evidence="1">The sequence shown here is derived from an EMBL/GenBank/DDBJ whole genome shotgun (WGS) entry which is preliminary data.</text>
</comment>
<dbReference type="EMBL" id="JAGYPG010000005">
    <property type="protein sequence ID" value="MBS4197802.1"/>
    <property type="molecule type" value="Genomic_DNA"/>
</dbReference>
<accession>A0A942TJJ1</accession>
<dbReference type="Proteomes" id="UP000681414">
    <property type="component" value="Unassembled WGS sequence"/>
</dbReference>
<sequence>METLKISLPIAIMLETLRDNGVTDEQIITQIDKKDVSPWQKVDTTFDFQELINLSTNSEFESILTNGYSVKFMTINGLKNLLRLKFNKIQDQDYQQNEKGITDLILTEQELSTLRQMLSKNCVLHVGNKISIDFY</sequence>
<name>A0A942TJJ1_9BACI</name>
<gene>
    <name evidence="1" type="ORF">KHA97_22435</name>
</gene>
<reference evidence="1 2" key="1">
    <citation type="submission" date="2021-05" db="EMBL/GenBank/DDBJ databases">
        <title>Novel Bacillus species.</title>
        <authorList>
            <person name="Liu G."/>
        </authorList>
    </citation>
    <scope>NUCLEOTIDE SEQUENCE [LARGE SCALE GENOMIC DNA]</scope>
    <source>
        <strain evidence="2">FJAT-49780</strain>
    </source>
</reference>
<keyword evidence="2" id="KW-1185">Reference proteome</keyword>
<dbReference type="AlphaFoldDB" id="A0A942TJJ1"/>
<evidence type="ECO:0000313" key="1">
    <source>
        <dbReference type="EMBL" id="MBS4197802.1"/>
    </source>
</evidence>
<protein>
    <submittedName>
        <fullName evidence="1">Uncharacterized protein</fullName>
    </submittedName>
</protein>